<gene>
    <name evidence="1" type="ORF">QAB24_016940</name>
</gene>
<dbReference type="Proteomes" id="UP001175817">
    <property type="component" value="Unassembled WGS sequence"/>
</dbReference>
<dbReference type="AlphaFoldDB" id="A0AB35WEG8"/>
<evidence type="ECO:0000313" key="2">
    <source>
        <dbReference type="Proteomes" id="UP001175817"/>
    </source>
</evidence>
<dbReference type="InterPro" id="IPR036390">
    <property type="entry name" value="WH_DNA-bd_sf"/>
</dbReference>
<dbReference type="InterPro" id="IPR024684">
    <property type="entry name" value="Tscrpt_act_PerC/SfV_Orf40"/>
</dbReference>
<organism evidence="1 2">
    <name type="scientific">Klebsiella michiganensis</name>
    <dbReference type="NCBI Taxonomy" id="1134687"/>
    <lineage>
        <taxon>Bacteria</taxon>
        <taxon>Pseudomonadati</taxon>
        <taxon>Pseudomonadota</taxon>
        <taxon>Gammaproteobacteria</taxon>
        <taxon>Enterobacterales</taxon>
        <taxon>Enterobacteriaceae</taxon>
        <taxon>Klebsiella/Raoultella group</taxon>
        <taxon>Klebsiella</taxon>
    </lineage>
</organism>
<name>A0AB35WEG8_9ENTR</name>
<protein>
    <submittedName>
        <fullName evidence="1">PerC family transcriptional regulator</fullName>
    </submittedName>
</protein>
<comment type="caution">
    <text evidence="1">The sequence shown here is derived from an EMBL/GenBank/DDBJ whole genome shotgun (WGS) entry which is preliminary data.</text>
</comment>
<proteinExistence type="predicted"/>
<dbReference type="SUPFAM" id="SSF46785">
    <property type="entry name" value="Winged helix' DNA-binding domain"/>
    <property type="match status" value="1"/>
</dbReference>
<reference evidence="1" key="2">
    <citation type="submission" date="2024-01" db="EMBL/GenBank/DDBJ databases">
        <authorList>
            <person name="Macesic N."/>
        </authorList>
    </citation>
    <scope>NUCLEOTIDE SEQUENCE</scope>
    <source>
        <strain evidence="1">CPO078</strain>
    </source>
</reference>
<accession>A0AB35WEG8</accession>
<reference evidence="1" key="1">
    <citation type="journal article" date="2023" name="Nat. Commun.">
        <title>Genomic dissection of endemic carbapenem resistance reveals metallo-beta-lactamase dissemination through clonal, plasmid and integron transfer.</title>
        <authorList>
            <person name="Macesic N."/>
            <person name="Hawkey J."/>
            <person name="Vezina B."/>
            <person name="Wisniewski J.A."/>
            <person name="Cottingham H."/>
            <person name="Blakeway L.V."/>
            <person name="Harshegyi T."/>
            <person name="Pragastis K."/>
            <person name="Badoordeen G.Z."/>
            <person name="Dennison A."/>
            <person name="Spelman D.W."/>
            <person name="Jenney A.W.J."/>
            <person name="Peleg A.Y."/>
        </authorList>
    </citation>
    <scope>NUCLEOTIDE SEQUENCE</scope>
    <source>
        <strain evidence="1">CPO078</strain>
    </source>
</reference>
<dbReference type="RefSeq" id="WP_071561170.1">
    <property type="nucleotide sequence ID" value="NZ_CABGWH010000018.1"/>
</dbReference>
<evidence type="ECO:0000313" key="1">
    <source>
        <dbReference type="EMBL" id="MEC6052185.1"/>
    </source>
</evidence>
<dbReference type="Pfam" id="PF06069">
    <property type="entry name" value="PerC"/>
    <property type="match status" value="1"/>
</dbReference>
<sequence>MTKKTKERVTQAQMVIVIVHKTPECVLQDVCDALDLPSSSAGNHLRRLYAAGKLRRWHNGVQYVYRVTAGVDIPDVKLPEPAIRATPEKTQKVKDAIVQARQLEERGLYRRAATAYTAILGMASNASEMWNIARQRSRCLRNAARC</sequence>
<dbReference type="EMBL" id="JARTTH020000001">
    <property type="protein sequence ID" value="MEC6052185.1"/>
    <property type="molecule type" value="Genomic_DNA"/>
</dbReference>